<keyword evidence="5" id="KW-0812">Transmembrane</keyword>
<dbReference type="NCBIfam" id="TIGR00254">
    <property type="entry name" value="GGDEF"/>
    <property type="match status" value="1"/>
</dbReference>
<name>A0A939DP52_9ALTE</name>
<feature type="transmembrane region" description="Helical" evidence="5">
    <location>
        <begin position="12"/>
        <end position="30"/>
    </location>
</feature>
<dbReference type="AlphaFoldDB" id="A0A939DP52"/>
<reference evidence="7" key="1">
    <citation type="submission" date="2021-03" db="EMBL/GenBank/DDBJ databases">
        <title>novel species isolated from a fishpond in China.</title>
        <authorList>
            <person name="Lu H."/>
            <person name="Cai Z."/>
        </authorList>
    </citation>
    <scope>NUCLEOTIDE SEQUENCE</scope>
    <source>
        <strain evidence="7">JCM 30855</strain>
    </source>
</reference>
<dbReference type="InterPro" id="IPR000160">
    <property type="entry name" value="GGDEF_dom"/>
</dbReference>
<accession>A0A939DP52</accession>
<feature type="transmembrane region" description="Helical" evidence="5">
    <location>
        <begin position="131"/>
        <end position="152"/>
    </location>
</feature>
<evidence type="ECO:0000256" key="5">
    <source>
        <dbReference type="SAM" id="Phobius"/>
    </source>
</evidence>
<evidence type="ECO:0000256" key="1">
    <source>
        <dbReference type="ARBA" id="ARBA00001946"/>
    </source>
</evidence>
<evidence type="ECO:0000256" key="3">
    <source>
        <dbReference type="ARBA" id="ARBA00034247"/>
    </source>
</evidence>
<dbReference type="InterPro" id="IPR029787">
    <property type="entry name" value="Nucleotide_cyclase"/>
</dbReference>
<evidence type="ECO:0000313" key="8">
    <source>
        <dbReference type="Proteomes" id="UP000664654"/>
    </source>
</evidence>
<dbReference type="EC" id="2.7.7.65" evidence="2"/>
<dbReference type="GO" id="GO:0052621">
    <property type="term" value="F:diguanylate cyclase activity"/>
    <property type="evidence" value="ECO:0007669"/>
    <property type="project" value="UniProtKB-EC"/>
</dbReference>
<dbReference type="RefSeq" id="WP_206573491.1">
    <property type="nucleotide sequence ID" value="NZ_JAFKCV010000004.1"/>
</dbReference>
<dbReference type="InterPro" id="IPR043128">
    <property type="entry name" value="Rev_trsase/Diguanyl_cyclase"/>
</dbReference>
<dbReference type="Gene3D" id="3.30.70.270">
    <property type="match status" value="1"/>
</dbReference>
<dbReference type="Proteomes" id="UP000664654">
    <property type="component" value="Unassembled WGS sequence"/>
</dbReference>
<protein>
    <recommendedName>
        <fullName evidence="2">diguanylate cyclase</fullName>
        <ecNumber evidence="2">2.7.7.65</ecNumber>
    </recommendedName>
</protein>
<feature type="transmembrane region" description="Helical" evidence="5">
    <location>
        <begin position="37"/>
        <end position="59"/>
    </location>
</feature>
<keyword evidence="4" id="KW-0175">Coiled coil</keyword>
<feature type="coiled-coil region" evidence="4">
    <location>
        <begin position="257"/>
        <end position="284"/>
    </location>
</feature>
<feature type="transmembrane region" description="Helical" evidence="5">
    <location>
        <begin position="96"/>
        <end position="125"/>
    </location>
</feature>
<dbReference type="SMART" id="SM00267">
    <property type="entry name" value="GGDEF"/>
    <property type="match status" value="1"/>
</dbReference>
<dbReference type="PROSITE" id="PS50887">
    <property type="entry name" value="GGDEF"/>
    <property type="match status" value="1"/>
</dbReference>
<organism evidence="7 8">
    <name type="scientific">Bowmanella dokdonensis</name>
    <dbReference type="NCBI Taxonomy" id="751969"/>
    <lineage>
        <taxon>Bacteria</taxon>
        <taxon>Pseudomonadati</taxon>
        <taxon>Pseudomonadota</taxon>
        <taxon>Gammaproteobacteria</taxon>
        <taxon>Alteromonadales</taxon>
        <taxon>Alteromonadaceae</taxon>
        <taxon>Bowmanella</taxon>
    </lineage>
</organism>
<dbReference type="InterPro" id="IPR050469">
    <property type="entry name" value="Diguanylate_Cyclase"/>
</dbReference>
<comment type="caution">
    <text evidence="7">The sequence shown here is derived from an EMBL/GenBank/DDBJ whole genome shotgun (WGS) entry which is preliminary data.</text>
</comment>
<evidence type="ECO:0000313" key="7">
    <source>
        <dbReference type="EMBL" id="MBN7825381.1"/>
    </source>
</evidence>
<dbReference type="FunFam" id="3.30.70.270:FF:000001">
    <property type="entry name" value="Diguanylate cyclase domain protein"/>
    <property type="match status" value="1"/>
</dbReference>
<dbReference type="GO" id="GO:0043709">
    <property type="term" value="P:cell adhesion involved in single-species biofilm formation"/>
    <property type="evidence" value="ECO:0007669"/>
    <property type="project" value="TreeGrafter"/>
</dbReference>
<evidence type="ECO:0000256" key="4">
    <source>
        <dbReference type="SAM" id="Coils"/>
    </source>
</evidence>
<evidence type="ECO:0000256" key="2">
    <source>
        <dbReference type="ARBA" id="ARBA00012528"/>
    </source>
</evidence>
<dbReference type="Pfam" id="PF00990">
    <property type="entry name" value="GGDEF"/>
    <property type="match status" value="1"/>
</dbReference>
<evidence type="ECO:0000259" key="6">
    <source>
        <dbReference type="PROSITE" id="PS50887"/>
    </source>
</evidence>
<gene>
    <name evidence="7" type="ORF">J0A66_09130</name>
</gene>
<dbReference type="CDD" id="cd01949">
    <property type="entry name" value="GGDEF"/>
    <property type="match status" value="1"/>
</dbReference>
<sequence>MIFRDRSTEEWILLSISGLGAISILPFSVLRLIEEEWLLAALDSFAVVAMASIFLYVYLTGRAVLMAHLLSLICLLVLVVTVSLKGAAQTYWTYPAVLVVFFLLRPALALASVLLVIAALTTLLVGEMPPLIFAAFLLSVLATIGFTAIFAWRTRAHKEQLLRLATKDPLTGAGNRRAMEEKLLECLHSYQRTPLPMSLILLDLDNFKAVNDKFGHEEGDRILKAVTRCIQQRLRRIDQLYRFGGEEFVVITENTSLREAGLLAEALRQEVADASAELNAVTISLGVAQYHPGETGYEWLGRADRCMYQAKGQGRNSLCICNQPDQATERYKDLGSPTK</sequence>
<dbReference type="EMBL" id="JAFKCV010000004">
    <property type="protein sequence ID" value="MBN7825381.1"/>
    <property type="molecule type" value="Genomic_DNA"/>
</dbReference>
<dbReference type="GO" id="GO:0005886">
    <property type="term" value="C:plasma membrane"/>
    <property type="evidence" value="ECO:0007669"/>
    <property type="project" value="TreeGrafter"/>
</dbReference>
<dbReference type="PANTHER" id="PTHR45138">
    <property type="entry name" value="REGULATORY COMPONENTS OF SENSORY TRANSDUCTION SYSTEM"/>
    <property type="match status" value="1"/>
</dbReference>
<dbReference type="SUPFAM" id="SSF55073">
    <property type="entry name" value="Nucleotide cyclase"/>
    <property type="match status" value="1"/>
</dbReference>
<keyword evidence="5" id="KW-1133">Transmembrane helix</keyword>
<dbReference type="GO" id="GO:1902201">
    <property type="term" value="P:negative regulation of bacterial-type flagellum-dependent cell motility"/>
    <property type="evidence" value="ECO:0007669"/>
    <property type="project" value="TreeGrafter"/>
</dbReference>
<feature type="domain" description="GGDEF" evidence="6">
    <location>
        <begin position="195"/>
        <end position="323"/>
    </location>
</feature>
<proteinExistence type="predicted"/>
<comment type="cofactor">
    <cofactor evidence="1">
        <name>Mg(2+)</name>
        <dbReference type="ChEBI" id="CHEBI:18420"/>
    </cofactor>
</comment>
<keyword evidence="8" id="KW-1185">Reference proteome</keyword>
<feature type="transmembrane region" description="Helical" evidence="5">
    <location>
        <begin position="65"/>
        <end position="84"/>
    </location>
</feature>
<comment type="catalytic activity">
    <reaction evidence="3">
        <text>2 GTP = 3',3'-c-di-GMP + 2 diphosphate</text>
        <dbReference type="Rhea" id="RHEA:24898"/>
        <dbReference type="ChEBI" id="CHEBI:33019"/>
        <dbReference type="ChEBI" id="CHEBI:37565"/>
        <dbReference type="ChEBI" id="CHEBI:58805"/>
        <dbReference type="EC" id="2.7.7.65"/>
    </reaction>
</comment>
<dbReference type="PANTHER" id="PTHR45138:SF9">
    <property type="entry name" value="DIGUANYLATE CYCLASE DGCM-RELATED"/>
    <property type="match status" value="1"/>
</dbReference>
<keyword evidence="5" id="KW-0472">Membrane</keyword>